<feature type="region of interest" description="Disordered" evidence="10">
    <location>
        <begin position="278"/>
        <end position="352"/>
    </location>
</feature>
<evidence type="ECO:0000256" key="6">
    <source>
        <dbReference type="ARBA" id="ARBA00023015"/>
    </source>
</evidence>
<feature type="compositionally biased region" description="Low complexity" evidence="10">
    <location>
        <begin position="285"/>
        <end position="298"/>
    </location>
</feature>
<dbReference type="PANTHER" id="PTHR23057">
    <property type="entry name" value="JUXTAPOSED WITH ANOTHER ZINC FINGER PROTEIN 1"/>
    <property type="match status" value="1"/>
</dbReference>
<evidence type="ECO:0000256" key="10">
    <source>
        <dbReference type="SAM" id="MobiDB-lite"/>
    </source>
</evidence>
<keyword evidence="5" id="KW-0862">Zinc</keyword>
<keyword evidence="2" id="KW-0479">Metal-binding</keyword>
<organism evidence="11 12">
    <name type="scientific">Phlebiopsis gigantea (strain 11061_1 CR5-6)</name>
    <name type="common">White-rot fungus</name>
    <name type="synonym">Peniophora gigantea</name>
    <dbReference type="NCBI Taxonomy" id="745531"/>
    <lineage>
        <taxon>Eukaryota</taxon>
        <taxon>Fungi</taxon>
        <taxon>Dikarya</taxon>
        <taxon>Basidiomycota</taxon>
        <taxon>Agaricomycotina</taxon>
        <taxon>Agaricomycetes</taxon>
        <taxon>Polyporales</taxon>
        <taxon>Phanerochaetaceae</taxon>
        <taxon>Phlebiopsis</taxon>
    </lineage>
</organism>
<dbReference type="Pfam" id="PF11914">
    <property type="entry name" value="DUF3432"/>
    <property type="match status" value="1"/>
</dbReference>
<feature type="region of interest" description="Disordered" evidence="10">
    <location>
        <begin position="1"/>
        <end position="46"/>
    </location>
</feature>
<evidence type="ECO:0000256" key="1">
    <source>
        <dbReference type="ARBA" id="ARBA00004123"/>
    </source>
</evidence>
<keyword evidence="8" id="KW-0804">Transcription</keyword>
<dbReference type="STRING" id="745531.A0A0C3NK98"/>
<feature type="compositionally biased region" description="Basic and acidic residues" evidence="10">
    <location>
        <begin position="342"/>
        <end position="351"/>
    </location>
</feature>
<evidence type="ECO:0000256" key="5">
    <source>
        <dbReference type="ARBA" id="ARBA00022833"/>
    </source>
</evidence>
<protein>
    <recommendedName>
        <fullName evidence="13">C2H2-type domain-containing protein</fullName>
    </recommendedName>
</protein>
<dbReference type="HOGENOM" id="CLU_655700_0_0_1"/>
<dbReference type="Proteomes" id="UP000053257">
    <property type="component" value="Unassembled WGS sequence"/>
</dbReference>
<gene>
    <name evidence="11" type="ORF">PHLGIDRAFT_36447</name>
</gene>
<dbReference type="GO" id="GO:0005634">
    <property type="term" value="C:nucleus"/>
    <property type="evidence" value="ECO:0007669"/>
    <property type="project" value="UniProtKB-SubCell"/>
</dbReference>
<feature type="compositionally biased region" description="Polar residues" evidence="10">
    <location>
        <begin position="1"/>
        <end position="18"/>
    </location>
</feature>
<evidence type="ECO:0000256" key="3">
    <source>
        <dbReference type="ARBA" id="ARBA00022737"/>
    </source>
</evidence>
<keyword evidence="4" id="KW-0863">Zinc-finger</keyword>
<evidence type="ECO:0000256" key="8">
    <source>
        <dbReference type="ARBA" id="ARBA00023163"/>
    </source>
</evidence>
<dbReference type="PANTHER" id="PTHR23057:SF0">
    <property type="entry name" value="JUXTAPOSED WITH ANOTHER ZINC FINGER PROTEIN 1"/>
    <property type="match status" value="1"/>
</dbReference>
<evidence type="ECO:0000313" key="12">
    <source>
        <dbReference type="Proteomes" id="UP000053257"/>
    </source>
</evidence>
<dbReference type="AlphaFoldDB" id="A0A0C3NK98"/>
<dbReference type="GO" id="GO:0003677">
    <property type="term" value="F:DNA binding"/>
    <property type="evidence" value="ECO:0007669"/>
    <property type="project" value="UniProtKB-KW"/>
</dbReference>
<reference evidence="11 12" key="1">
    <citation type="journal article" date="2014" name="PLoS Genet.">
        <title>Analysis of the Phlebiopsis gigantea genome, transcriptome and secretome provides insight into its pioneer colonization strategies of wood.</title>
        <authorList>
            <person name="Hori C."/>
            <person name="Ishida T."/>
            <person name="Igarashi K."/>
            <person name="Samejima M."/>
            <person name="Suzuki H."/>
            <person name="Master E."/>
            <person name="Ferreira P."/>
            <person name="Ruiz-Duenas F.J."/>
            <person name="Held B."/>
            <person name="Canessa P."/>
            <person name="Larrondo L.F."/>
            <person name="Schmoll M."/>
            <person name="Druzhinina I.S."/>
            <person name="Kubicek C.P."/>
            <person name="Gaskell J.A."/>
            <person name="Kersten P."/>
            <person name="St John F."/>
            <person name="Glasner J."/>
            <person name="Sabat G."/>
            <person name="Splinter BonDurant S."/>
            <person name="Syed K."/>
            <person name="Yadav J."/>
            <person name="Mgbeahuruike A.C."/>
            <person name="Kovalchuk A."/>
            <person name="Asiegbu F.O."/>
            <person name="Lackner G."/>
            <person name="Hoffmeister D."/>
            <person name="Rencoret J."/>
            <person name="Gutierrez A."/>
            <person name="Sun H."/>
            <person name="Lindquist E."/>
            <person name="Barry K."/>
            <person name="Riley R."/>
            <person name="Grigoriev I.V."/>
            <person name="Henrissat B."/>
            <person name="Kues U."/>
            <person name="Berka R.M."/>
            <person name="Martinez A.T."/>
            <person name="Covert S.F."/>
            <person name="Blanchette R.A."/>
            <person name="Cullen D."/>
        </authorList>
    </citation>
    <scope>NUCLEOTIDE SEQUENCE [LARGE SCALE GENOMIC DNA]</scope>
    <source>
        <strain evidence="11 12">11061_1 CR5-6</strain>
    </source>
</reference>
<accession>A0A0C3NK98</accession>
<dbReference type="EMBL" id="KN840544">
    <property type="protein sequence ID" value="KIP05399.1"/>
    <property type="molecule type" value="Genomic_DNA"/>
</dbReference>
<keyword evidence="12" id="KW-1185">Reference proteome</keyword>
<evidence type="ECO:0000313" key="11">
    <source>
        <dbReference type="EMBL" id="KIP05399.1"/>
    </source>
</evidence>
<keyword evidence="7" id="KW-0238">DNA-binding</keyword>
<dbReference type="OrthoDB" id="3269380at2759"/>
<evidence type="ECO:0000256" key="2">
    <source>
        <dbReference type="ARBA" id="ARBA00022723"/>
    </source>
</evidence>
<name>A0A0C3NK98_PHLG1</name>
<feature type="compositionally biased region" description="Low complexity" evidence="10">
    <location>
        <begin position="31"/>
        <end position="46"/>
    </location>
</feature>
<evidence type="ECO:0008006" key="13">
    <source>
        <dbReference type="Google" id="ProtNLM"/>
    </source>
</evidence>
<comment type="subcellular location">
    <subcellularLocation>
        <location evidence="1">Nucleus</location>
    </subcellularLocation>
</comment>
<keyword evidence="6" id="KW-0805">Transcription regulation</keyword>
<feature type="compositionally biased region" description="Pro residues" evidence="10">
    <location>
        <begin position="299"/>
        <end position="317"/>
    </location>
</feature>
<dbReference type="InterPro" id="IPR051580">
    <property type="entry name" value="ZnF-Chromatin_assoc"/>
</dbReference>
<proteinExistence type="predicted"/>
<dbReference type="GO" id="GO:0008270">
    <property type="term" value="F:zinc ion binding"/>
    <property type="evidence" value="ECO:0007669"/>
    <property type="project" value="UniProtKB-KW"/>
</dbReference>
<feature type="region of interest" description="Disordered" evidence="10">
    <location>
        <begin position="222"/>
        <end position="247"/>
    </location>
</feature>
<evidence type="ECO:0000256" key="4">
    <source>
        <dbReference type="ARBA" id="ARBA00022771"/>
    </source>
</evidence>
<feature type="region of interest" description="Disordered" evidence="10">
    <location>
        <begin position="94"/>
        <end position="113"/>
    </location>
</feature>
<sequence>MSYTVPSQRPNLLSSIPPSSCPTPQFDDPRSTSPSTESSSLSSRPATPIDDYGPIFALEQDFCSNFACCGLTLPDMHALLDHFEESHVVVLGDDGRPVYPTPPSPSRTRTAESPYDQYHPHLAGRSSSRAPVASIVIDYPNPFPPATHTPSAGLPEYGLGLYPYEIKGAYPDIADPYDPFGFEATRALQLDADPPSPSTSAGLSSAGASAFSSPATSAFSSPATSAFPSPATSAFPSPARSAFPSPSLRPTCLPPALLSLPERAAPHVPYYLQGTARAQSPDALPPSISRARTAAPASAPSPAPAPASSPAPRPPHTPTSASTPAKVKARLLDAAPKPSARRLREREREKAYACPHAACTKRYLNPNGLKYHLEKGTCTAPGPRPLRSVLPSPA</sequence>
<dbReference type="InterPro" id="IPR021839">
    <property type="entry name" value="EGR1_C"/>
</dbReference>
<keyword evidence="3" id="KW-0677">Repeat</keyword>
<evidence type="ECO:0000256" key="9">
    <source>
        <dbReference type="ARBA" id="ARBA00023242"/>
    </source>
</evidence>
<keyword evidence="9" id="KW-0539">Nucleus</keyword>
<evidence type="ECO:0000256" key="7">
    <source>
        <dbReference type="ARBA" id="ARBA00023125"/>
    </source>
</evidence>